<dbReference type="EMBL" id="CP102294">
    <property type="protein sequence ID" value="UWN56968.1"/>
    <property type="molecule type" value="Genomic_DNA"/>
</dbReference>
<dbReference type="GeneID" id="82892064"/>
<name>A0ABY5UYE0_9BACT</name>
<evidence type="ECO:0000259" key="2">
    <source>
        <dbReference type="Pfam" id="PF12158"/>
    </source>
</evidence>
<keyword evidence="4" id="KW-1185">Reference proteome</keyword>
<gene>
    <name evidence="3" type="ORF">NQ491_09980</name>
</gene>
<dbReference type="RefSeq" id="WP_019245703.1">
    <property type="nucleotide sequence ID" value="NZ_CAPH01000009.1"/>
</dbReference>
<dbReference type="Pfam" id="PF12158">
    <property type="entry name" value="DUF3592"/>
    <property type="match status" value="1"/>
</dbReference>
<accession>A0ABY5UYE0</accession>
<evidence type="ECO:0000313" key="3">
    <source>
        <dbReference type="EMBL" id="UWN56968.1"/>
    </source>
</evidence>
<proteinExistence type="predicted"/>
<dbReference type="Proteomes" id="UP001059295">
    <property type="component" value="Chromosome"/>
</dbReference>
<feature type="domain" description="DUF3592" evidence="2">
    <location>
        <begin position="44"/>
        <end position="114"/>
    </location>
</feature>
<evidence type="ECO:0000256" key="1">
    <source>
        <dbReference type="SAM" id="MobiDB-lite"/>
    </source>
</evidence>
<dbReference type="InterPro" id="IPR021994">
    <property type="entry name" value="DUF3592"/>
</dbReference>
<organism evidence="3 4">
    <name type="scientific">Alistipes ihumii AP11</name>
    <dbReference type="NCBI Taxonomy" id="1211813"/>
    <lineage>
        <taxon>Bacteria</taxon>
        <taxon>Pseudomonadati</taxon>
        <taxon>Bacteroidota</taxon>
        <taxon>Bacteroidia</taxon>
        <taxon>Bacteroidales</taxon>
        <taxon>Rikenellaceae</taxon>
        <taxon>Alistipes</taxon>
    </lineage>
</organism>
<sequence>MKRSTKKALRIAAAAVAGFGLLIGYLCYRNAQIARKLDSEGVTTSAVVIGRHTEERTFHNRRRAPTQRQITRIEYEFTVDGKTYRNDVSGLSGSGALQRGDRVQIVYAPDDPQTHRFVRNPDGTIRRLARPKRRREVRLGHPEDTARKRLPQDLPTKGQPVR</sequence>
<evidence type="ECO:0000313" key="4">
    <source>
        <dbReference type="Proteomes" id="UP001059295"/>
    </source>
</evidence>
<reference evidence="3" key="1">
    <citation type="journal article" date="2022" name="Cell">
        <title>Design, construction, and in vivo augmentation of a complex gut microbiome.</title>
        <authorList>
            <person name="Cheng A.G."/>
            <person name="Ho P.Y."/>
            <person name="Aranda-Diaz A."/>
            <person name="Jain S."/>
            <person name="Yu F.B."/>
            <person name="Meng X."/>
            <person name="Wang M."/>
            <person name="Iakiviak M."/>
            <person name="Nagashima K."/>
            <person name="Zhao A."/>
            <person name="Murugkar P."/>
            <person name="Patil A."/>
            <person name="Atabakhsh K."/>
            <person name="Weakley A."/>
            <person name="Yan J."/>
            <person name="Brumbaugh A.R."/>
            <person name="Higginbottom S."/>
            <person name="Dimas A."/>
            <person name="Shiver A.L."/>
            <person name="Deutschbauer A."/>
            <person name="Neff N."/>
            <person name="Sonnenburg J.L."/>
            <person name="Huang K.C."/>
            <person name="Fischbach M.A."/>
        </authorList>
    </citation>
    <scope>NUCLEOTIDE SEQUENCE</scope>
    <source>
        <strain evidence="3">AP11</strain>
    </source>
</reference>
<feature type="region of interest" description="Disordered" evidence="1">
    <location>
        <begin position="129"/>
        <end position="162"/>
    </location>
</feature>
<feature type="compositionally biased region" description="Basic and acidic residues" evidence="1">
    <location>
        <begin position="137"/>
        <end position="151"/>
    </location>
</feature>
<protein>
    <submittedName>
        <fullName evidence="3">DUF3592 domain-containing protein</fullName>
    </submittedName>
</protein>